<organism evidence="9 10">
    <name type="scientific">Novosphingobium aquiterrae</name>
    <dbReference type="NCBI Taxonomy" id="624388"/>
    <lineage>
        <taxon>Bacteria</taxon>
        <taxon>Pseudomonadati</taxon>
        <taxon>Pseudomonadota</taxon>
        <taxon>Alphaproteobacteria</taxon>
        <taxon>Sphingomonadales</taxon>
        <taxon>Sphingomonadaceae</taxon>
        <taxon>Novosphingobium</taxon>
    </lineage>
</organism>
<dbReference type="InterPro" id="IPR005467">
    <property type="entry name" value="His_kinase_dom"/>
</dbReference>
<evidence type="ECO:0000313" key="10">
    <source>
        <dbReference type="Proteomes" id="UP001589943"/>
    </source>
</evidence>
<dbReference type="RefSeq" id="WP_379482318.1">
    <property type="nucleotide sequence ID" value="NZ_JBHLTL010000011.1"/>
</dbReference>
<keyword evidence="4" id="KW-0808">Transferase</keyword>
<dbReference type="PRINTS" id="PR00344">
    <property type="entry name" value="BCTRLSENSOR"/>
</dbReference>
<dbReference type="EMBL" id="JBHLTL010000011">
    <property type="protein sequence ID" value="MFC0590893.1"/>
    <property type="molecule type" value="Genomic_DNA"/>
</dbReference>
<dbReference type="InterPro" id="IPR050351">
    <property type="entry name" value="BphY/WalK/GraS-like"/>
</dbReference>
<keyword evidence="6" id="KW-0902">Two-component regulatory system</keyword>
<sequence>MSGSRPLPWPSASLAAVTAIGLLLSGSGVWVALAILSLWLGSLWLAMPEPEIAAPRIDPVELTRDAVRETIEPLGQPLLIMENGRILVANAAAREALGAHIVGQDARIALRHPDAMRLLEMADGESVSIPGFTGGRSLWQLTRRRVDNRRWMIELTDRTSEADVSRAHTDFVANASHELRTPLAAIIGYVETLSDGGPAVDAAATTRFLAIVEREAKRMLTLVEDLMTLSHVEAEKHDRPDETIDLSSLVRRVVSEMNSLPGKDRVDLASVDANAPIAGDPGQLEQVLRNLIDNALKYGAPDQPVTVALAKNAAGQLVLTIADRGPGIAPEHLPLLTRRFYRTDPGRSRASGGTGLGLAIVKHIVERHGGALDINSTVGEGTQVSVTLPALTDAAA</sequence>
<dbReference type="InterPro" id="IPR004358">
    <property type="entry name" value="Sig_transdc_His_kin-like_C"/>
</dbReference>
<comment type="caution">
    <text evidence="9">The sequence shown here is derived from an EMBL/GenBank/DDBJ whole genome shotgun (WGS) entry which is preliminary data.</text>
</comment>
<dbReference type="CDD" id="cd00075">
    <property type="entry name" value="HATPase"/>
    <property type="match status" value="1"/>
</dbReference>
<keyword evidence="7" id="KW-0472">Membrane</keyword>
<evidence type="ECO:0000256" key="4">
    <source>
        <dbReference type="ARBA" id="ARBA00022679"/>
    </source>
</evidence>
<keyword evidence="10" id="KW-1185">Reference proteome</keyword>
<keyword evidence="7" id="KW-1133">Transmembrane helix</keyword>
<dbReference type="SMART" id="SM00387">
    <property type="entry name" value="HATPase_c"/>
    <property type="match status" value="1"/>
</dbReference>
<evidence type="ECO:0000259" key="8">
    <source>
        <dbReference type="PROSITE" id="PS50109"/>
    </source>
</evidence>
<evidence type="ECO:0000256" key="7">
    <source>
        <dbReference type="SAM" id="Phobius"/>
    </source>
</evidence>
<feature type="domain" description="Histidine kinase" evidence="8">
    <location>
        <begin position="174"/>
        <end position="392"/>
    </location>
</feature>
<protein>
    <recommendedName>
        <fullName evidence="2">histidine kinase</fullName>
        <ecNumber evidence="2">2.7.13.3</ecNumber>
    </recommendedName>
</protein>
<keyword evidence="3" id="KW-0597">Phosphoprotein</keyword>
<dbReference type="Pfam" id="PF00512">
    <property type="entry name" value="HisKA"/>
    <property type="match status" value="1"/>
</dbReference>
<evidence type="ECO:0000256" key="3">
    <source>
        <dbReference type="ARBA" id="ARBA00022553"/>
    </source>
</evidence>
<name>A0ABV6PPH1_9SPHN</name>
<dbReference type="PANTHER" id="PTHR45453:SF1">
    <property type="entry name" value="PHOSPHATE REGULON SENSOR PROTEIN PHOR"/>
    <property type="match status" value="1"/>
</dbReference>
<evidence type="ECO:0000256" key="5">
    <source>
        <dbReference type="ARBA" id="ARBA00022777"/>
    </source>
</evidence>
<gene>
    <name evidence="9" type="ORF">ACFFF7_15925</name>
</gene>
<accession>A0ABV6PPH1</accession>
<proteinExistence type="predicted"/>
<evidence type="ECO:0000256" key="1">
    <source>
        <dbReference type="ARBA" id="ARBA00000085"/>
    </source>
</evidence>
<evidence type="ECO:0000313" key="9">
    <source>
        <dbReference type="EMBL" id="MFC0590893.1"/>
    </source>
</evidence>
<dbReference type="SUPFAM" id="SSF47384">
    <property type="entry name" value="Homodimeric domain of signal transducing histidine kinase"/>
    <property type="match status" value="1"/>
</dbReference>
<feature type="transmembrane region" description="Helical" evidence="7">
    <location>
        <begin position="12"/>
        <end position="40"/>
    </location>
</feature>
<comment type="catalytic activity">
    <reaction evidence="1">
        <text>ATP + protein L-histidine = ADP + protein N-phospho-L-histidine.</text>
        <dbReference type="EC" id="2.7.13.3"/>
    </reaction>
</comment>
<reference evidence="9 10" key="1">
    <citation type="submission" date="2024-09" db="EMBL/GenBank/DDBJ databases">
        <authorList>
            <person name="Sun Q."/>
            <person name="Mori K."/>
        </authorList>
    </citation>
    <scope>NUCLEOTIDE SEQUENCE [LARGE SCALE GENOMIC DNA]</scope>
    <source>
        <strain evidence="9 10">NCAIM B.02537</strain>
    </source>
</reference>
<dbReference type="Proteomes" id="UP001589943">
    <property type="component" value="Unassembled WGS sequence"/>
</dbReference>
<dbReference type="PROSITE" id="PS50109">
    <property type="entry name" value="HIS_KIN"/>
    <property type="match status" value="1"/>
</dbReference>
<keyword evidence="7" id="KW-0812">Transmembrane</keyword>
<evidence type="ECO:0000256" key="2">
    <source>
        <dbReference type="ARBA" id="ARBA00012438"/>
    </source>
</evidence>
<dbReference type="PANTHER" id="PTHR45453">
    <property type="entry name" value="PHOSPHATE REGULON SENSOR PROTEIN PHOR"/>
    <property type="match status" value="1"/>
</dbReference>
<dbReference type="GO" id="GO:0016301">
    <property type="term" value="F:kinase activity"/>
    <property type="evidence" value="ECO:0007669"/>
    <property type="project" value="UniProtKB-KW"/>
</dbReference>
<dbReference type="InterPro" id="IPR036097">
    <property type="entry name" value="HisK_dim/P_sf"/>
</dbReference>
<dbReference type="InterPro" id="IPR003594">
    <property type="entry name" value="HATPase_dom"/>
</dbReference>
<dbReference type="Pfam" id="PF02518">
    <property type="entry name" value="HATPase_c"/>
    <property type="match status" value="1"/>
</dbReference>
<dbReference type="Gene3D" id="1.10.287.130">
    <property type="match status" value="1"/>
</dbReference>
<dbReference type="CDD" id="cd00082">
    <property type="entry name" value="HisKA"/>
    <property type="match status" value="1"/>
</dbReference>
<dbReference type="InterPro" id="IPR036890">
    <property type="entry name" value="HATPase_C_sf"/>
</dbReference>
<dbReference type="InterPro" id="IPR003661">
    <property type="entry name" value="HisK_dim/P_dom"/>
</dbReference>
<evidence type="ECO:0000256" key="6">
    <source>
        <dbReference type="ARBA" id="ARBA00023012"/>
    </source>
</evidence>
<keyword evidence="5 9" id="KW-0418">Kinase</keyword>
<dbReference type="Gene3D" id="3.30.565.10">
    <property type="entry name" value="Histidine kinase-like ATPase, C-terminal domain"/>
    <property type="match status" value="1"/>
</dbReference>
<dbReference type="SUPFAM" id="SSF55874">
    <property type="entry name" value="ATPase domain of HSP90 chaperone/DNA topoisomerase II/histidine kinase"/>
    <property type="match status" value="1"/>
</dbReference>
<dbReference type="EC" id="2.7.13.3" evidence="2"/>
<dbReference type="SMART" id="SM00388">
    <property type="entry name" value="HisKA"/>
    <property type="match status" value="1"/>
</dbReference>